<keyword evidence="2" id="KW-1185">Reference proteome</keyword>
<dbReference type="HOGENOM" id="CLU_1868241_0_0_1"/>
<dbReference type="Gramene" id="OBART11G19980.1">
    <property type="protein sequence ID" value="OBART11G19980.1"/>
    <property type="gene ID" value="OBART11G19980"/>
</dbReference>
<dbReference type="Proteomes" id="UP000026960">
    <property type="component" value="Chromosome 11"/>
</dbReference>
<evidence type="ECO:0000313" key="2">
    <source>
        <dbReference type="Proteomes" id="UP000026960"/>
    </source>
</evidence>
<proteinExistence type="predicted"/>
<reference evidence="1" key="1">
    <citation type="journal article" date="2009" name="Rice">
        <title>De Novo Next Generation Sequencing of Plant Genomes.</title>
        <authorList>
            <person name="Rounsley S."/>
            <person name="Marri P.R."/>
            <person name="Yu Y."/>
            <person name="He R."/>
            <person name="Sisneros N."/>
            <person name="Goicoechea J.L."/>
            <person name="Lee S.J."/>
            <person name="Angelova A."/>
            <person name="Kudrna D."/>
            <person name="Luo M."/>
            <person name="Affourtit J."/>
            <person name="Desany B."/>
            <person name="Knight J."/>
            <person name="Niazi F."/>
            <person name="Egholm M."/>
            <person name="Wing R.A."/>
        </authorList>
    </citation>
    <scope>NUCLEOTIDE SEQUENCE [LARGE SCALE GENOMIC DNA]</scope>
    <source>
        <strain evidence="1">cv. IRGC 105608</strain>
    </source>
</reference>
<sequence length="137" mass="14272">MGLSWPGNVGLLPPPSSLGSQQCASAGEAAAAAINGRRCGGDGGEVIPFYSRASLSWSFGCSGRRHHATGVSDFPSQKALPPRLRPTLVSGHLLVGGGNLAVDYWKDRKATFPDNGIINIPASASRTAEMLAKMDRP</sequence>
<dbReference type="EnsemblPlants" id="OBART11G19980.1">
    <property type="protein sequence ID" value="OBART11G19980.1"/>
    <property type="gene ID" value="OBART11G19980"/>
</dbReference>
<protein>
    <submittedName>
        <fullName evidence="1">Uncharacterized protein</fullName>
    </submittedName>
</protein>
<name>A0A0D3HP16_9ORYZ</name>
<accession>A0A0D3HP16</accession>
<organism evidence="1">
    <name type="scientific">Oryza barthii</name>
    <dbReference type="NCBI Taxonomy" id="65489"/>
    <lineage>
        <taxon>Eukaryota</taxon>
        <taxon>Viridiplantae</taxon>
        <taxon>Streptophyta</taxon>
        <taxon>Embryophyta</taxon>
        <taxon>Tracheophyta</taxon>
        <taxon>Spermatophyta</taxon>
        <taxon>Magnoliopsida</taxon>
        <taxon>Liliopsida</taxon>
        <taxon>Poales</taxon>
        <taxon>Poaceae</taxon>
        <taxon>BOP clade</taxon>
        <taxon>Oryzoideae</taxon>
        <taxon>Oryzeae</taxon>
        <taxon>Oryzinae</taxon>
        <taxon>Oryza</taxon>
    </lineage>
</organism>
<reference evidence="1" key="2">
    <citation type="submission" date="2015-03" db="UniProtKB">
        <authorList>
            <consortium name="EnsemblPlants"/>
        </authorList>
    </citation>
    <scope>IDENTIFICATION</scope>
</reference>
<evidence type="ECO:0000313" key="1">
    <source>
        <dbReference type="EnsemblPlants" id="OBART11G19980.1"/>
    </source>
</evidence>
<dbReference type="PaxDb" id="65489-OBART11G19980.1"/>
<dbReference type="AlphaFoldDB" id="A0A0D3HP16"/>